<sequence>MQTPLLIKHDNEKDPYIEFPKGVKIVEYDAKMNVISSITAQYAKNFTGEDRWEAKNNVIAVNLKGDTLKTEYLVWDTKNKKIYSDQFVKIIQKDQVYTGIGFESNQDFTSYHIKNLKGNMYVNVEK</sequence>
<gene>
    <name evidence="1" type="ORF">AQPE_3074</name>
</gene>
<organism evidence="1 2">
    <name type="scientific">Aquipluma nitroreducens</name>
    <dbReference type="NCBI Taxonomy" id="2010828"/>
    <lineage>
        <taxon>Bacteria</taxon>
        <taxon>Pseudomonadati</taxon>
        <taxon>Bacteroidota</taxon>
        <taxon>Bacteroidia</taxon>
        <taxon>Marinilabiliales</taxon>
        <taxon>Prolixibacteraceae</taxon>
        <taxon>Aquipluma</taxon>
    </lineage>
</organism>
<dbReference type="Gene3D" id="2.60.450.10">
    <property type="entry name" value="Lipopolysaccharide (LPS) transport protein A like domain"/>
    <property type="match status" value="1"/>
</dbReference>
<dbReference type="AlphaFoldDB" id="A0A5K7SC69"/>
<proteinExistence type="predicted"/>
<dbReference type="NCBIfam" id="TIGR04409">
    <property type="entry name" value="LptC_YrbK"/>
    <property type="match status" value="1"/>
</dbReference>
<dbReference type="Proteomes" id="UP001193389">
    <property type="component" value="Chromosome"/>
</dbReference>
<dbReference type="KEGG" id="anf:AQPE_3074"/>
<accession>A0A5K7SC69</accession>
<name>A0A5K7SC69_9BACT</name>
<evidence type="ECO:0008006" key="3">
    <source>
        <dbReference type="Google" id="ProtNLM"/>
    </source>
</evidence>
<dbReference type="GO" id="GO:0005886">
    <property type="term" value="C:plasma membrane"/>
    <property type="evidence" value="ECO:0007669"/>
    <property type="project" value="InterPro"/>
</dbReference>
<dbReference type="InterPro" id="IPR010664">
    <property type="entry name" value="LipoPS_assembly_LptC-rel"/>
</dbReference>
<evidence type="ECO:0000313" key="2">
    <source>
        <dbReference type="Proteomes" id="UP001193389"/>
    </source>
</evidence>
<protein>
    <recommendedName>
        <fullName evidence="3">LPS export ABC transporter periplasmic protein LptC</fullName>
    </recommendedName>
</protein>
<dbReference type="GO" id="GO:0015221">
    <property type="term" value="F:lipopolysaccharide transmembrane transporter activity"/>
    <property type="evidence" value="ECO:0007669"/>
    <property type="project" value="InterPro"/>
</dbReference>
<evidence type="ECO:0000313" key="1">
    <source>
        <dbReference type="EMBL" id="BBE18904.1"/>
    </source>
</evidence>
<keyword evidence="2" id="KW-1185">Reference proteome</keyword>
<reference evidence="1" key="1">
    <citation type="journal article" date="2020" name="Int. J. Syst. Evol. Microbiol.">
        <title>Aquipluma nitroreducens gen. nov. sp. nov., a novel facultatively anaerobic bacterium isolated from a freshwater lake.</title>
        <authorList>
            <person name="Watanabe M."/>
            <person name="Kojima H."/>
            <person name="Fukui M."/>
        </authorList>
    </citation>
    <scope>NUCLEOTIDE SEQUENCE</scope>
    <source>
        <strain evidence="1">MeG22</strain>
    </source>
</reference>
<dbReference type="InterPro" id="IPR026265">
    <property type="entry name" value="LptC"/>
</dbReference>
<dbReference type="EMBL" id="AP018694">
    <property type="protein sequence ID" value="BBE18904.1"/>
    <property type="molecule type" value="Genomic_DNA"/>
</dbReference>
<dbReference type="Pfam" id="PF06835">
    <property type="entry name" value="LptC"/>
    <property type="match status" value="1"/>
</dbReference>